<dbReference type="EMBL" id="DVHU01000060">
    <property type="protein sequence ID" value="HIR93119.1"/>
    <property type="molecule type" value="Genomic_DNA"/>
</dbReference>
<accession>A0A9D1EK68</accession>
<reference evidence="1" key="2">
    <citation type="journal article" date="2021" name="PeerJ">
        <title>Extensive microbial diversity within the chicken gut microbiome revealed by metagenomics and culture.</title>
        <authorList>
            <person name="Gilroy R."/>
            <person name="Ravi A."/>
            <person name="Getino M."/>
            <person name="Pursley I."/>
            <person name="Horton D.L."/>
            <person name="Alikhan N.F."/>
            <person name="Baker D."/>
            <person name="Gharbi K."/>
            <person name="Hall N."/>
            <person name="Watson M."/>
            <person name="Adriaenssens E.M."/>
            <person name="Foster-Nyarko E."/>
            <person name="Jarju S."/>
            <person name="Secka A."/>
            <person name="Antonio M."/>
            <person name="Oren A."/>
            <person name="Chaudhuri R.R."/>
            <person name="La Ragione R."/>
            <person name="Hildebrand F."/>
            <person name="Pallen M.J."/>
        </authorList>
    </citation>
    <scope>NUCLEOTIDE SEQUENCE</scope>
    <source>
        <strain evidence="1">ChiSxjej1B13-7041</strain>
    </source>
</reference>
<dbReference type="InterPro" id="IPR021243">
    <property type="entry name" value="DUF2804"/>
</dbReference>
<evidence type="ECO:0000313" key="2">
    <source>
        <dbReference type="Proteomes" id="UP000886841"/>
    </source>
</evidence>
<evidence type="ECO:0000313" key="1">
    <source>
        <dbReference type="EMBL" id="HIR93119.1"/>
    </source>
</evidence>
<sequence length="342" mass="39171">MQHLLGEGRLLDEQGNLAEAGYATSLVKAYSRDRVKASALRIKEWDYYLIHNDRFGVALTVADNSYMGLVSISFLDFVRGTEVTKSPMLLLPMGRLHMPSTSEEGDVRAGGRGWNFHFEKQKDRRILRASMENFSQGKPIRLKVELDREPQESMVIATPFERKRAFYYNQKIIGMRARGAVEVEGRHWVFEPGDSWGLLDWGRGVWAYSNTWYWSAMMGRVRGHRLGFNLGYGFGDNRAATENMLFWDGRAHKLGQVEFQIPGEREGEPRFLDPWTFTSSDGRVKLAFAPILDRKAYTSAGVILSDQHQVFGYFDGRVILDSGEEIPVEHMLGFAEKVRNKW</sequence>
<comment type="caution">
    <text evidence="1">The sequence shown here is derived from an EMBL/GenBank/DDBJ whole genome shotgun (WGS) entry which is preliminary data.</text>
</comment>
<gene>
    <name evidence="1" type="ORF">IAB98_06850</name>
</gene>
<dbReference type="Pfam" id="PF10974">
    <property type="entry name" value="DUF2804"/>
    <property type="match status" value="1"/>
</dbReference>
<reference evidence="1" key="1">
    <citation type="submission" date="2020-10" db="EMBL/GenBank/DDBJ databases">
        <authorList>
            <person name="Gilroy R."/>
        </authorList>
    </citation>
    <scope>NUCLEOTIDE SEQUENCE</scope>
    <source>
        <strain evidence="1">ChiSxjej1B13-7041</strain>
    </source>
</reference>
<protein>
    <submittedName>
        <fullName evidence="1">DUF2804 domain-containing protein</fullName>
    </submittedName>
</protein>
<dbReference type="PANTHER" id="PTHR35868">
    <property type="entry name" value="DUF2804 DOMAIN-CONTAINING PROTEIN-RELATED"/>
    <property type="match status" value="1"/>
</dbReference>
<dbReference type="PANTHER" id="PTHR35868:SF3">
    <property type="entry name" value="DUF2804 DOMAIN-CONTAINING PROTEIN"/>
    <property type="match status" value="1"/>
</dbReference>
<organism evidence="1 2">
    <name type="scientific">Candidatus Egerieimonas intestinavium</name>
    <dbReference type="NCBI Taxonomy" id="2840777"/>
    <lineage>
        <taxon>Bacteria</taxon>
        <taxon>Bacillati</taxon>
        <taxon>Bacillota</taxon>
        <taxon>Clostridia</taxon>
        <taxon>Lachnospirales</taxon>
        <taxon>Lachnospiraceae</taxon>
        <taxon>Lachnospiraceae incertae sedis</taxon>
        <taxon>Candidatus Egerieimonas</taxon>
    </lineage>
</organism>
<dbReference type="AlphaFoldDB" id="A0A9D1EK68"/>
<proteinExistence type="predicted"/>
<dbReference type="Proteomes" id="UP000886841">
    <property type="component" value="Unassembled WGS sequence"/>
</dbReference>
<name>A0A9D1EK68_9FIRM</name>